<organism evidence="2 3">
    <name type="scientific">Marchantia polymorpha subsp. ruderalis</name>
    <dbReference type="NCBI Taxonomy" id="1480154"/>
    <lineage>
        <taxon>Eukaryota</taxon>
        <taxon>Viridiplantae</taxon>
        <taxon>Streptophyta</taxon>
        <taxon>Embryophyta</taxon>
        <taxon>Marchantiophyta</taxon>
        <taxon>Marchantiopsida</taxon>
        <taxon>Marchantiidae</taxon>
        <taxon>Marchantiales</taxon>
        <taxon>Marchantiaceae</taxon>
        <taxon>Marchantia</taxon>
    </lineage>
</organism>
<sequence length="113" mass="12200">MSGRAGRWEGSKTLMGGSAEWQRQLDDNEAEAARADESSQSSVPETEGLSDVCVFSSCLPGAVVPTAAPPGRSLWKHEGCGALREEHKGRKRASSRDRITNVAVRPCSITSWR</sequence>
<evidence type="ECO:0000256" key="1">
    <source>
        <dbReference type="SAM" id="MobiDB-lite"/>
    </source>
</evidence>
<reference evidence="2" key="1">
    <citation type="submission" date="2016-03" db="EMBL/GenBank/DDBJ databases">
        <title>Mechanisms controlling the formation of the plant cell surface in tip-growing cells are functionally conserved among land plants.</title>
        <authorList>
            <person name="Honkanen S."/>
            <person name="Jones V.A."/>
            <person name="Morieri G."/>
            <person name="Champion C."/>
            <person name="Hetherington A.J."/>
            <person name="Kelly S."/>
            <person name="Saint-Marcoux D."/>
            <person name="Proust H."/>
            <person name="Prescott H."/>
            <person name="Dolan L."/>
        </authorList>
    </citation>
    <scope>NUCLEOTIDE SEQUENCE [LARGE SCALE GENOMIC DNA]</scope>
    <source>
        <tissue evidence="2">Whole gametophyte</tissue>
    </source>
</reference>
<dbReference type="EMBL" id="LVLJ01001803">
    <property type="protein sequence ID" value="OAE27932.1"/>
    <property type="molecule type" value="Genomic_DNA"/>
</dbReference>
<feature type="region of interest" description="Disordered" evidence="1">
    <location>
        <begin position="1"/>
        <end position="47"/>
    </location>
</feature>
<name>A0A176W619_MARPO</name>
<evidence type="ECO:0000313" key="3">
    <source>
        <dbReference type="Proteomes" id="UP000077202"/>
    </source>
</evidence>
<evidence type="ECO:0000313" key="2">
    <source>
        <dbReference type="EMBL" id="OAE27932.1"/>
    </source>
</evidence>
<dbReference type="AlphaFoldDB" id="A0A176W619"/>
<keyword evidence="3" id="KW-1185">Reference proteome</keyword>
<dbReference type="Proteomes" id="UP000077202">
    <property type="component" value="Unassembled WGS sequence"/>
</dbReference>
<feature type="compositionally biased region" description="Basic and acidic residues" evidence="1">
    <location>
        <begin position="1"/>
        <end position="10"/>
    </location>
</feature>
<gene>
    <name evidence="2" type="ORF">AXG93_3309s1290</name>
</gene>
<proteinExistence type="predicted"/>
<protein>
    <submittedName>
        <fullName evidence="2">Uncharacterized protein</fullName>
    </submittedName>
</protein>
<accession>A0A176W619</accession>
<feature type="compositionally biased region" description="Basic and acidic residues" evidence="1">
    <location>
        <begin position="23"/>
        <end position="37"/>
    </location>
</feature>
<comment type="caution">
    <text evidence="2">The sequence shown here is derived from an EMBL/GenBank/DDBJ whole genome shotgun (WGS) entry which is preliminary data.</text>
</comment>